<dbReference type="GO" id="GO:0005840">
    <property type="term" value="C:ribosome"/>
    <property type="evidence" value="ECO:0007669"/>
    <property type="project" value="UniProtKB-KW"/>
</dbReference>
<feature type="region of interest" description="Disordered" evidence="1">
    <location>
        <begin position="65"/>
        <end position="90"/>
    </location>
</feature>
<organism evidence="2 3">
    <name type="scientific">Striga asiatica</name>
    <name type="common">Asiatic witchweed</name>
    <name type="synonym">Buchnera asiatica</name>
    <dbReference type="NCBI Taxonomy" id="4170"/>
    <lineage>
        <taxon>Eukaryota</taxon>
        <taxon>Viridiplantae</taxon>
        <taxon>Streptophyta</taxon>
        <taxon>Embryophyta</taxon>
        <taxon>Tracheophyta</taxon>
        <taxon>Spermatophyta</taxon>
        <taxon>Magnoliopsida</taxon>
        <taxon>eudicotyledons</taxon>
        <taxon>Gunneridae</taxon>
        <taxon>Pentapetalae</taxon>
        <taxon>asterids</taxon>
        <taxon>lamiids</taxon>
        <taxon>Lamiales</taxon>
        <taxon>Orobanchaceae</taxon>
        <taxon>Buchnereae</taxon>
        <taxon>Striga</taxon>
    </lineage>
</organism>
<name>A0A5A7RIQ0_STRAF</name>
<comment type="caution">
    <text evidence="2">The sequence shown here is derived from an EMBL/GenBank/DDBJ whole genome shotgun (WGS) entry which is preliminary data.</text>
</comment>
<proteinExistence type="predicted"/>
<evidence type="ECO:0000313" key="2">
    <source>
        <dbReference type="EMBL" id="GER57113.1"/>
    </source>
</evidence>
<dbReference type="EMBL" id="BKCP01013181">
    <property type="protein sequence ID" value="GER57113.1"/>
    <property type="molecule type" value="Genomic_DNA"/>
</dbReference>
<protein>
    <submittedName>
        <fullName evidence="2">60S ribosomal protein L9</fullName>
    </submittedName>
</protein>
<dbReference type="Proteomes" id="UP000325081">
    <property type="component" value="Unassembled WGS sequence"/>
</dbReference>
<dbReference type="AlphaFoldDB" id="A0A5A7RIQ0"/>
<accession>A0A5A7RIQ0</accession>
<sequence length="180" mass="19733">MPLDFHLITDEATGKKKLKEWTPGLAAGVTTAAIRTALSHVTSLINGVTKDYRYKMHFRPLAAGADGPAVRGGEVSHPPAPDAPHRDLPLPAAQDRRLHPQRRSHSQPPPGHGTVLVFFQGVTYNIPVIMWLMDSSQEERAIHMQAEIARSAARCGSFMTMMGPGGSWKVLQRQRLVSLT</sequence>
<dbReference type="CDD" id="cd11685">
    <property type="entry name" value="UEV_TSG101-like"/>
    <property type="match status" value="1"/>
</dbReference>
<reference evidence="3" key="1">
    <citation type="journal article" date="2019" name="Curr. Biol.">
        <title>Genome Sequence of Striga asiatica Provides Insight into the Evolution of Plant Parasitism.</title>
        <authorList>
            <person name="Yoshida S."/>
            <person name="Kim S."/>
            <person name="Wafula E.K."/>
            <person name="Tanskanen J."/>
            <person name="Kim Y.M."/>
            <person name="Honaas L."/>
            <person name="Yang Z."/>
            <person name="Spallek T."/>
            <person name="Conn C.E."/>
            <person name="Ichihashi Y."/>
            <person name="Cheong K."/>
            <person name="Cui S."/>
            <person name="Der J.P."/>
            <person name="Gundlach H."/>
            <person name="Jiao Y."/>
            <person name="Hori C."/>
            <person name="Ishida J.K."/>
            <person name="Kasahara H."/>
            <person name="Kiba T."/>
            <person name="Kim M.S."/>
            <person name="Koo N."/>
            <person name="Laohavisit A."/>
            <person name="Lee Y.H."/>
            <person name="Lumba S."/>
            <person name="McCourt P."/>
            <person name="Mortimer J.C."/>
            <person name="Mutuku J.M."/>
            <person name="Nomura T."/>
            <person name="Sasaki-Sekimoto Y."/>
            <person name="Seto Y."/>
            <person name="Wang Y."/>
            <person name="Wakatake T."/>
            <person name="Sakakibara H."/>
            <person name="Demura T."/>
            <person name="Yamaguchi S."/>
            <person name="Yoneyama K."/>
            <person name="Manabe R.I."/>
            <person name="Nelson D.C."/>
            <person name="Schulman A.H."/>
            <person name="Timko M.P."/>
            <person name="dePamphilis C.W."/>
            <person name="Choi D."/>
            <person name="Shirasu K."/>
        </authorList>
    </citation>
    <scope>NUCLEOTIDE SEQUENCE [LARGE SCALE GENOMIC DNA]</scope>
    <source>
        <strain evidence="3">cv. UVA1</strain>
    </source>
</reference>
<feature type="non-terminal residue" evidence="2">
    <location>
        <position position="180"/>
    </location>
</feature>
<evidence type="ECO:0000256" key="1">
    <source>
        <dbReference type="SAM" id="MobiDB-lite"/>
    </source>
</evidence>
<evidence type="ECO:0000313" key="3">
    <source>
        <dbReference type="Proteomes" id="UP000325081"/>
    </source>
</evidence>
<keyword evidence="2" id="KW-0689">Ribosomal protein</keyword>
<keyword evidence="3" id="KW-1185">Reference proteome</keyword>
<gene>
    <name evidence="2" type="ORF">STAS_34917</name>
</gene>
<dbReference type="OrthoDB" id="10252633at2759"/>
<keyword evidence="2" id="KW-0687">Ribonucleoprotein</keyword>